<evidence type="ECO:0000313" key="8">
    <source>
        <dbReference type="EMBL" id="CAB4818709.1"/>
    </source>
</evidence>
<accession>A0A6J7RLM5</accession>
<dbReference type="CDD" id="cd00433">
    <property type="entry name" value="Peptidase_M17"/>
    <property type="match status" value="1"/>
</dbReference>
<evidence type="ECO:0000256" key="3">
    <source>
        <dbReference type="ARBA" id="ARBA00022670"/>
    </source>
</evidence>
<dbReference type="Gene3D" id="3.40.630.10">
    <property type="entry name" value="Zn peptidases"/>
    <property type="match status" value="1"/>
</dbReference>
<dbReference type="InterPro" id="IPR000819">
    <property type="entry name" value="Peptidase_M17_C"/>
</dbReference>
<dbReference type="SUPFAM" id="SSF53187">
    <property type="entry name" value="Zn-dependent exopeptidases"/>
    <property type="match status" value="1"/>
</dbReference>
<evidence type="ECO:0000256" key="2">
    <source>
        <dbReference type="ARBA" id="ARBA00022438"/>
    </source>
</evidence>
<comment type="similarity">
    <text evidence="1">Belongs to the peptidase M17 family.</text>
</comment>
<dbReference type="InterPro" id="IPR011356">
    <property type="entry name" value="Leucine_aapep/pepB"/>
</dbReference>
<dbReference type="GO" id="GO:0005737">
    <property type="term" value="C:cytoplasm"/>
    <property type="evidence" value="ECO:0007669"/>
    <property type="project" value="InterPro"/>
</dbReference>
<sequence>MNTVNKGKLFPRIDCHTQSEIDYSTVEAIAIPFAKPEETSALEIGNPKLASQISKYFGLDLTGLLSQWPDATGKAGELIEIPIESSSGKLSRIYLIGVGDNGPDDLRKAGAALARKVKNSGAQVLDVLVTNKQSARVHAVALVLASYSWSEKSAPAKEVRAAHFIIVGNFAKEIVSANSLALGVWRARDLIHTPSNIKSPLWIADQAKTLVARAKSPALKIEIKSGAALAKFGGLLAVGNSAPKPGPRLVQVSYAPKGSKSWPHVVLVGKGITFDTGGVSLKRPYESMVGMKSDMSGAAAVLATVIAIAEMGADAPKVRVTSLLMCAENALSSTSQRPSDVITHFGGTTVEVINTDAEGRLVLADGLAYADAELDPDYLIDVATLTGSATLGLGRQYAAMYTRDVSLAQDLFDSGQNIGERVWHMPLIDDYKVALASEVADFNHTAEKPDFNGGSITAALFLEHFAGERRWVHLDIAGPARSESDSGENPKGGTGFGVRLLTEWLTSL</sequence>
<dbReference type="EMBL" id="CAEZYD010000020">
    <property type="protein sequence ID" value="CAB4716673.1"/>
    <property type="molecule type" value="Genomic_DNA"/>
</dbReference>
<keyword evidence="4" id="KW-0378">Hydrolase</keyword>
<dbReference type="SUPFAM" id="SSF52949">
    <property type="entry name" value="Macro domain-like"/>
    <property type="match status" value="1"/>
</dbReference>
<evidence type="ECO:0000313" key="6">
    <source>
        <dbReference type="EMBL" id="CAB4667339.1"/>
    </source>
</evidence>
<evidence type="ECO:0000313" key="10">
    <source>
        <dbReference type="EMBL" id="CAB4894819.1"/>
    </source>
</evidence>
<evidence type="ECO:0000313" key="7">
    <source>
        <dbReference type="EMBL" id="CAB4716673.1"/>
    </source>
</evidence>
<keyword evidence="3" id="KW-0645">Protease</keyword>
<name>A0A6J7RLM5_9ZZZZ</name>
<evidence type="ECO:0000259" key="5">
    <source>
        <dbReference type="PROSITE" id="PS00631"/>
    </source>
</evidence>
<evidence type="ECO:0000256" key="1">
    <source>
        <dbReference type="ARBA" id="ARBA00009528"/>
    </source>
</evidence>
<dbReference type="AlphaFoldDB" id="A0A6J7RLM5"/>
<dbReference type="InterPro" id="IPR043472">
    <property type="entry name" value="Macro_dom-like"/>
</dbReference>
<dbReference type="EMBL" id="CAFAHD010000015">
    <property type="protein sequence ID" value="CAB4837243.1"/>
    <property type="molecule type" value="Genomic_DNA"/>
</dbReference>
<dbReference type="GO" id="GO:0006508">
    <property type="term" value="P:proteolysis"/>
    <property type="evidence" value="ECO:0007669"/>
    <property type="project" value="UniProtKB-KW"/>
</dbReference>
<dbReference type="Pfam" id="PF02789">
    <property type="entry name" value="Peptidase_M17_N"/>
    <property type="match status" value="1"/>
</dbReference>
<dbReference type="PANTHER" id="PTHR11963">
    <property type="entry name" value="LEUCINE AMINOPEPTIDASE-RELATED"/>
    <property type="match status" value="1"/>
</dbReference>
<dbReference type="InterPro" id="IPR008283">
    <property type="entry name" value="Peptidase_M17_N"/>
</dbReference>
<protein>
    <submittedName>
        <fullName evidence="12">Unannotated protein</fullName>
    </submittedName>
</protein>
<evidence type="ECO:0000313" key="11">
    <source>
        <dbReference type="EMBL" id="CAB4963735.1"/>
    </source>
</evidence>
<dbReference type="PANTHER" id="PTHR11963:SF23">
    <property type="entry name" value="CYTOSOL AMINOPEPTIDASE"/>
    <property type="match status" value="1"/>
</dbReference>
<dbReference type="Gene3D" id="3.40.220.10">
    <property type="entry name" value="Leucine Aminopeptidase, subunit E, domain 1"/>
    <property type="match status" value="1"/>
</dbReference>
<dbReference type="EMBL" id="CAFBNU010000004">
    <property type="protein sequence ID" value="CAB4963735.1"/>
    <property type="molecule type" value="Genomic_DNA"/>
</dbReference>
<evidence type="ECO:0000313" key="9">
    <source>
        <dbReference type="EMBL" id="CAB4837243.1"/>
    </source>
</evidence>
<dbReference type="EMBL" id="CAFAAZ010000004">
    <property type="protein sequence ID" value="CAB4818709.1"/>
    <property type="molecule type" value="Genomic_DNA"/>
</dbReference>
<dbReference type="PROSITE" id="PS00631">
    <property type="entry name" value="CYTOSOL_AP"/>
    <property type="match status" value="1"/>
</dbReference>
<dbReference type="EMBL" id="CAFBMA010000004">
    <property type="protein sequence ID" value="CAB4894819.1"/>
    <property type="molecule type" value="Genomic_DNA"/>
</dbReference>
<dbReference type="GO" id="GO:0070006">
    <property type="term" value="F:metalloaminopeptidase activity"/>
    <property type="evidence" value="ECO:0007669"/>
    <property type="project" value="InterPro"/>
</dbReference>
<evidence type="ECO:0000256" key="4">
    <source>
        <dbReference type="ARBA" id="ARBA00022801"/>
    </source>
</evidence>
<dbReference type="Pfam" id="PF00883">
    <property type="entry name" value="Peptidase_M17"/>
    <property type="match status" value="1"/>
</dbReference>
<keyword evidence="2" id="KW-0031">Aminopeptidase</keyword>
<proteinExistence type="inferred from homology"/>
<feature type="domain" description="Cytosol aminopeptidase" evidence="5">
    <location>
        <begin position="354"/>
        <end position="361"/>
    </location>
</feature>
<evidence type="ECO:0000313" key="12">
    <source>
        <dbReference type="EMBL" id="CAB5029544.1"/>
    </source>
</evidence>
<dbReference type="EMBL" id="CAEZXD010000002">
    <property type="protein sequence ID" value="CAB4667339.1"/>
    <property type="molecule type" value="Genomic_DNA"/>
</dbReference>
<gene>
    <name evidence="6" type="ORF">UFOPK2343_00146</name>
    <name evidence="7" type="ORF">UFOPK2652_01141</name>
    <name evidence="8" type="ORF">UFOPK3128_00637</name>
    <name evidence="9" type="ORF">UFOPK3227_00257</name>
    <name evidence="10" type="ORF">UFOPK3511_00681</name>
    <name evidence="11" type="ORF">UFOPK3880_00587</name>
    <name evidence="12" type="ORF">UFOPK4146_00825</name>
</gene>
<organism evidence="12">
    <name type="scientific">freshwater metagenome</name>
    <dbReference type="NCBI Taxonomy" id="449393"/>
    <lineage>
        <taxon>unclassified sequences</taxon>
        <taxon>metagenomes</taxon>
        <taxon>ecological metagenomes</taxon>
    </lineage>
</organism>
<dbReference type="PRINTS" id="PR00481">
    <property type="entry name" value="LAMNOPPTDASE"/>
</dbReference>
<dbReference type="EMBL" id="CAFBPT010000005">
    <property type="protein sequence ID" value="CAB5029544.1"/>
    <property type="molecule type" value="Genomic_DNA"/>
</dbReference>
<dbReference type="GO" id="GO:0030145">
    <property type="term" value="F:manganese ion binding"/>
    <property type="evidence" value="ECO:0007669"/>
    <property type="project" value="InterPro"/>
</dbReference>
<reference evidence="12" key="1">
    <citation type="submission" date="2020-05" db="EMBL/GenBank/DDBJ databases">
        <authorList>
            <person name="Chiriac C."/>
            <person name="Salcher M."/>
            <person name="Ghai R."/>
            <person name="Kavagutti S V."/>
        </authorList>
    </citation>
    <scope>NUCLEOTIDE SEQUENCE</scope>
</reference>